<evidence type="ECO:0000313" key="3">
    <source>
        <dbReference type="Proteomes" id="UP001152320"/>
    </source>
</evidence>
<dbReference type="PANTHER" id="PTHR33198:SF19">
    <property type="entry name" value="CCHC-TYPE DOMAIN-CONTAINING PROTEIN"/>
    <property type="match status" value="1"/>
</dbReference>
<name>A0A9Q0YBA0_HOLLE</name>
<dbReference type="PANTHER" id="PTHR33198">
    <property type="entry name" value="ANK_REP_REGION DOMAIN-CONTAINING PROTEIN-RELATED"/>
    <property type="match status" value="1"/>
</dbReference>
<reference evidence="2" key="1">
    <citation type="submission" date="2021-10" db="EMBL/GenBank/DDBJ databases">
        <title>Tropical sea cucumber genome reveals ecological adaptation and Cuvierian tubules defense mechanism.</title>
        <authorList>
            <person name="Chen T."/>
        </authorList>
    </citation>
    <scope>NUCLEOTIDE SEQUENCE</scope>
    <source>
        <strain evidence="2">Nanhai2018</strain>
        <tissue evidence="2">Muscle</tissue>
    </source>
</reference>
<feature type="region of interest" description="Disordered" evidence="1">
    <location>
        <begin position="206"/>
        <end position="246"/>
    </location>
</feature>
<accession>A0A9Q0YBA0</accession>
<dbReference type="AlphaFoldDB" id="A0A9Q0YBA0"/>
<dbReference type="EMBL" id="JAIZAY010000441">
    <property type="protein sequence ID" value="KAJ8018324.1"/>
    <property type="molecule type" value="Genomic_DNA"/>
</dbReference>
<keyword evidence="3" id="KW-1185">Reference proteome</keyword>
<evidence type="ECO:0000256" key="1">
    <source>
        <dbReference type="SAM" id="MobiDB-lite"/>
    </source>
</evidence>
<evidence type="ECO:0000313" key="2">
    <source>
        <dbReference type="EMBL" id="KAJ8018324.1"/>
    </source>
</evidence>
<proteinExistence type="predicted"/>
<gene>
    <name evidence="2" type="ORF">HOLleu_43750</name>
</gene>
<dbReference type="OrthoDB" id="7323790at2759"/>
<sequence length="246" mass="28223">MRQSLNPSNKQEVLSKLLQFLYELLGPVLVSKGSVDGTWHVSFIYGSQWTQQKGRKCENGNSSQFRRSLNAVEIYNFYKWDKEEDSKVLEEILKTFELLQSTNKNVTWERHVFNTRDQQPTESIDQCVTDPKLESKSCEFGPLRDDLIRDRIVCGIRDDNVKPRLLKEVNLTLQSALYICRASEVAFTQMKTLSSEKAVWVAAAKSTRSRPTSKPGKDTSHKSLCGRCGNKHHRSEEDCPAWENFG</sequence>
<dbReference type="Proteomes" id="UP001152320">
    <property type="component" value="Unassembled WGS sequence"/>
</dbReference>
<protein>
    <submittedName>
        <fullName evidence="2">Uncharacterized protein</fullName>
    </submittedName>
</protein>
<comment type="caution">
    <text evidence="2">The sequence shown here is derived from an EMBL/GenBank/DDBJ whole genome shotgun (WGS) entry which is preliminary data.</text>
</comment>
<organism evidence="2 3">
    <name type="scientific">Holothuria leucospilota</name>
    <name type="common">Black long sea cucumber</name>
    <name type="synonym">Mertensiothuria leucospilota</name>
    <dbReference type="NCBI Taxonomy" id="206669"/>
    <lineage>
        <taxon>Eukaryota</taxon>
        <taxon>Metazoa</taxon>
        <taxon>Echinodermata</taxon>
        <taxon>Eleutherozoa</taxon>
        <taxon>Echinozoa</taxon>
        <taxon>Holothuroidea</taxon>
        <taxon>Aspidochirotacea</taxon>
        <taxon>Aspidochirotida</taxon>
        <taxon>Holothuriidae</taxon>
        <taxon>Holothuria</taxon>
    </lineage>
</organism>